<accession>A0A8C5WIZ6</accession>
<sequence length="509" mass="57356">MSDHRYSMIYLNYLLTVLTLQSAVLGDLNCTYNAFDVVSCTWNTGKSSMSAPCSINATQSDETNTRNVTGFCTLPPAVKHRGCKLQMTNARKTKNVLTVSDQLNINVNCSGVETNPVSTLVNFKPYYNIRLDPPSNVGIELSTDGLWNLSWVFPTPDYIINALKYEVFYKQKSYHSWQNATMIPIRQNGHSVVLRSLLPTTEYEARVRVYQNEFSNGQWSDYSQPVQWTTLREDSEISASPSEITSVWVSCTSILVLLILVPVVLRSESIKKILWVSVPDPSRFFDPLISTHKGNFQKWLSSPFEFSDYSLDPSPDISPVDIRWNNDKCPPKFFPSGVNEIPTDNSGQSMSSFSNQGYFFFQFPTLNEATNSSNASFSYGCLDQRSIPTVLQNVSLPSPVAGEETPLFHADYLSDPMTVGIGIQNRTFEVDPIIKLTPLCTMKMNEEQDEEGMNKEELEASSITNHQPNVENALPVIPEHLHPSFQQGDMKGGYFSLSTLHQQHYCQWV</sequence>
<feature type="domain" description="Fibronectin type-III" evidence="12">
    <location>
        <begin position="133"/>
        <end position="233"/>
    </location>
</feature>
<evidence type="ECO:0000256" key="5">
    <source>
        <dbReference type="ARBA" id="ARBA00022729"/>
    </source>
</evidence>
<keyword evidence="4" id="KW-0812">Transmembrane</keyword>
<keyword evidence="10" id="KW-0325">Glycoprotein</keyword>
<dbReference type="OrthoDB" id="9419853at2759"/>
<evidence type="ECO:0000259" key="12">
    <source>
        <dbReference type="PROSITE" id="PS50853"/>
    </source>
</evidence>
<evidence type="ECO:0000313" key="13">
    <source>
        <dbReference type="Ensembl" id="ENSLLEP00000041461.1"/>
    </source>
</evidence>
<evidence type="ECO:0000256" key="8">
    <source>
        <dbReference type="ARBA" id="ARBA00023157"/>
    </source>
</evidence>
<evidence type="ECO:0000256" key="6">
    <source>
        <dbReference type="ARBA" id="ARBA00022989"/>
    </source>
</evidence>
<dbReference type="Ensembl" id="ENSLLET00000043124.1">
    <property type="protein sequence ID" value="ENSLLEP00000041461.1"/>
    <property type="gene ID" value="ENSLLEG00000026374.1"/>
</dbReference>
<keyword evidence="14" id="KW-1185">Reference proteome</keyword>
<dbReference type="PROSITE" id="PS50853">
    <property type="entry name" value="FN3"/>
    <property type="match status" value="1"/>
</dbReference>
<keyword evidence="3" id="KW-1003">Cell membrane</keyword>
<evidence type="ECO:0000256" key="3">
    <source>
        <dbReference type="ARBA" id="ARBA00022475"/>
    </source>
</evidence>
<feature type="chain" id="PRO_5034397861" description="Fibronectin type-III domain-containing protein" evidence="11">
    <location>
        <begin position="27"/>
        <end position="509"/>
    </location>
</feature>
<dbReference type="Proteomes" id="UP000694569">
    <property type="component" value="Unplaced"/>
</dbReference>
<evidence type="ECO:0000256" key="1">
    <source>
        <dbReference type="ARBA" id="ARBA00004251"/>
    </source>
</evidence>
<evidence type="ECO:0000256" key="4">
    <source>
        <dbReference type="ARBA" id="ARBA00022692"/>
    </source>
</evidence>
<dbReference type="SUPFAM" id="SSF49265">
    <property type="entry name" value="Fibronectin type III"/>
    <property type="match status" value="2"/>
</dbReference>
<dbReference type="Pfam" id="PF00041">
    <property type="entry name" value="fn3"/>
    <property type="match status" value="1"/>
</dbReference>
<evidence type="ECO:0000256" key="10">
    <source>
        <dbReference type="ARBA" id="ARBA00023180"/>
    </source>
</evidence>
<dbReference type="GO" id="GO:0016064">
    <property type="term" value="P:immunoglobulin mediated immune response"/>
    <property type="evidence" value="ECO:0007669"/>
    <property type="project" value="TreeGrafter"/>
</dbReference>
<feature type="signal peptide" evidence="11">
    <location>
        <begin position="1"/>
        <end position="26"/>
    </location>
</feature>
<dbReference type="AlphaFoldDB" id="A0A8C5WIZ6"/>
<dbReference type="PANTHER" id="PTHR23037">
    <property type="entry name" value="CYTOKINE RECEPTOR"/>
    <property type="match status" value="1"/>
</dbReference>
<evidence type="ECO:0000256" key="2">
    <source>
        <dbReference type="ARBA" id="ARBA00008280"/>
    </source>
</evidence>
<dbReference type="GO" id="GO:0004896">
    <property type="term" value="F:cytokine receptor activity"/>
    <property type="evidence" value="ECO:0007669"/>
    <property type="project" value="TreeGrafter"/>
</dbReference>
<evidence type="ECO:0000256" key="7">
    <source>
        <dbReference type="ARBA" id="ARBA00023136"/>
    </source>
</evidence>
<keyword evidence="9" id="KW-0675">Receptor</keyword>
<name>A0A8C5WIZ6_9ANUR</name>
<dbReference type="CDD" id="cd00063">
    <property type="entry name" value="FN3"/>
    <property type="match status" value="1"/>
</dbReference>
<dbReference type="InterPro" id="IPR003961">
    <property type="entry name" value="FN3_dom"/>
</dbReference>
<comment type="subcellular location">
    <subcellularLocation>
        <location evidence="1">Cell membrane</location>
        <topology evidence="1">Single-pass type I membrane protein</topology>
    </subcellularLocation>
</comment>
<proteinExistence type="inferred from homology"/>
<evidence type="ECO:0000256" key="9">
    <source>
        <dbReference type="ARBA" id="ARBA00023170"/>
    </source>
</evidence>
<organism evidence="13 14">
    <name type="scientific">Leptobrachium leishanense</name>
    <name type="common">Leishan spiny toad</name>
    <dbReference type="NCBI Taxonomy" id="445787"/>
    <lineage>
        <taxon>Eukaryota</taxon>
        <taxon>Metazoa</taxon>
        <taxon>Chordata</taxon>
        <taxon>Craniata</taxon>
        <taxon>Vertebrata</taxon>
        <taxon>Euteleostomi</taxon>
        <taxon>Amphibia</taxon>
        <taxon>Batrachia</taxon>
        <taxon>Anura</taxon>
        <taxon>Pelobatoidea</taxon>
        <taxon>Megophryidae</taxon>
        <taxon>Leptobrachium</taxon>
    </lineage>
</organism>
<keyword evidence="8" id="KW-1015">Disulfide bond</keyword>
<evidence type="ECO:0000313" key="14">
    <source>
        <dbReference type="Proteomes" id="UP000694569"/>
    </source>
</evidence>
<comment type="similarity">
    <text evidence="2">Belongs to the type I cytokine receptor family. Type 4 subfamily.</text>
</comment>
<dbReference type="GO" id="GO:0009897">
    <property type="term" value="C:external side of plasma membrane"/>
    <property type="evidence" value="ECO:0007669"/>
    <property type="project" value="TreeGrafter"/>
</dbReference>
<keyword evidence="6" id="KW-1133">Transmembrane helix</keyword>
<reference evidence="13" key="2">
    <citation type="submission" date="2025-09" db="UniProtKB">
        <authorList>
            <consortium name="Ensembl"/>
        </authorList>
    </citation>
    <scope>IDENTIFICATION</scope>
</reference>
<keyword evidence="5 11" id="KW-0732">Signal</keyword>
<dbReference type="SMART" id="SM00060">
    <property type="entry name" value="FN3"/>
    <property type="match status" value="1"/>
</dbReference>
<keyword evidence="7" id="KW-0472">Membrane</keyword>
<reference evidence="13" key="1">
    <citation type="submission" date="2025-08" db="UniProtKB">
        <authorList>
            <consortium name="Ensembl"/>
        </authorList>
    </citation>
    <scope>IDENTIFICATION</scope>
</reference>
<dbReference type="Pfam" id="PF18707">
    <property type="entry name" value="IL2RB_N1"/>
    <property type="match status" value="1"/>
</dbReference>
<protein>
    <recommendedName>
        <fullName evidence="12">Fibronectin type-III domain-containing protein</fullName>
    </recommendedName>
</protein>
<dbReference type="InterPro" id="IPR013783">
    <property type="entry name" value="Ig-like_fold"/>
</dbReference>
<dbReference type="InterPro" id="IPR036116">
    <property type="entry name" value="FN3_sf"/>
</dbReference>
<dbReference type="PANTHER" id="PTHR23037:SF30">
    <property type="entry name" value="INTERLEUKIN-2 RECEPTOR SUBUNIT BETA"/>
    <property type="match status" value="1"/>
</dbReference>
<dbReference type="Gene3D" id="2.60.40.10">
    <property type="entry name" value="Immunoglobulins"/>
    <property type="match status" value="2"/>
</dbReference>
<dbReference type="GeneTree" id="ENSGT00510000049239"/>
<evidence type="ECO:0000256" key="11">
    <source>
        <dbReference type="SAM" id="SignalP"/>
    </source>
</evidence>
<dbReference type="InterPro" id="IPR040951">
    <property type="entry name" value="IL2RB_N1"/>
</dbReference>